<keyword evidence="2" id="KW-1185">Reference proteome</keyword>
<proteinExistence type="predicted"/>
<dbReference type="AlphaFoldDB" id="A0A371JDF8"/>
<name>A0A371JDF8_9FIRM</name>
<organism evidence="1 2">
    <name type="scientific">Lachnotalea glycerini</name>
    <dbReference type="NCBI Taxonomy" id="1763509"/>
    <lineage>
        <taxon>Bacteria</taxon>
        <taxon>Bacillati</taxon>
        <taxon>Bacillota</taxon>
        <taxon>Clostridia</taxon>
        <taxon>Lachnospirales</taxon>
        <taxon>Lachnospiraceae</taxon>
        <taxon>Lachnotalea</taxon>
    </lineage>
</organism>
<evidence type="ECO:0008006" key="3">
    <source>
        <dbReference type="Google" id="ProtNLM"/>
    </source>
</evidence>
<gene>
    <name evidence="1" type="ORF">CG710_012890</name>
</gene>
<comment type="caution">
    <text evidence="1">The sequence shown here is derived from an EMBL/GenBank/DDBJ whole genome shotgun (WGS) entry which is preliminary data.</text>
</comment>
<evidence type="ECO:0000313" key="2">
    <source>
        <dbReference type="Proteomes" id="UP000216411"/>
    </source>
</evidence>
<dbReference type="Proteomes" id="UP000216411">
    <property type="component" value="Unassembled WGS sequence"/>
</dbReference>
<sequence length="340" mass="39779">MGNSMTKRNASATVFGWDFQINAAIVLMLDNITEAQNVRVEGKTEDIEILLSNGKTIYSQVKSVEESSTDFRNVRKKLNDAISSLSDAYQVGNSEQLVYITNSPNPFNDEKNKSIFYGNAVRSYDTLPEDYQKNIDKMISALEYDISMDVNQFTIRIIPFETNNFEERYKEIKHRIIEFLYDISPNVTGMGQEIMEIWQRELFENASTSKPDITVSKKELIWPIIVLSTDVQKCDSYILDEIDECDYRDLVYTYKTLINSRIERFEYATKIISDYQSYDFQGKVSDKLRSFIANSWENHLDEFENIEVDEEIKQQLIQIIMYNILKQKRMISDIKKKVRL</sequence>
<reference evidence="1 2" key="1">
    <citation type="journal article" date="2017" name="Genome Announc.">
        <title>Draft Genome Sequence of a Sporulating and Motile Strain of Lachnotalea glycerini Isolated from Water in Quebec City, Canada.</title>
        <authorList>
            <person name="Maheux A.F."/>
            <person name="Boudreau D.K."/>
            <person name="Berube E."/>
            <person name="Boissinot M."/>
            <person name="Raymond F."/>
            <person name="Brodeur S."/>
            <person name="Corbeil J."/>
            <person name="Isabel S."/>
            <person name="Omar R.F."/>
            <person name="Bergeron M.G."/>
        </authorList>
    </citation>
    <scope>NUCLEOTIDE SEQUENCE [LARGE SCALE GENOMIC DNA]</scope>
    <source>
        <strain evidence="1 2">CCRI-19302</strain>
    </source>
</reference>
<evidence type="ECO:0000313" key="1">
    <source>
        <dbReference type="EMBL" id="RDY30791.1"/>
    </source>
</evidence>
<dbReference type="EMBL" id="NOKA02000028">
    <property type="protein sequence ID" value="RDY30791.1"/>
    <property type="molecule type" value="Genomic_DNA"/>
</dbReference>
<protein>
    <recommendedName>
        <fullName evidence="3">DUF4297 domain-containing protein</fullName>
    </recommendedName>
</protein>
<accession>A0A371JDF8</accession>